<proteinExistence type="predicted"/>
<dbReference type="PANTHER" id="PTHR30204">
    <property type="entry name" value="REDOX-CYCLING DRUG-SENSING TRANSCRIPTIONAL ACTIVATOR SOXR"/>
    <property type="match status" value="1"/>
</dbReference>
<dbReference type="InterPro" id="IPR009061">
    <property type="entry name" value="DNA-bd_dom_put_sf"/>
</dbReference>
<keyword evidence="1" id="KW-0678">Repressor</keyword>
<sequence length="121" mass="14280">MTYSIKQISDIVNLSTHTIRYYEKINLIPEIERTSSGYRIYNDEDIERLKFITCLKNVGMSLDNIKPFLTIKANDLLSEYPELIDMALKHKEDMMNQIADLKRVIEIIDSKLEQNSFTFER</sequence>
<dbReference type="InterPro" id="IPR047057">
    <property type="entry name" value="MerR_fam"/>
</dbReference>
<dbReference type="PRINTS" id="PR00040">
    <property type="entry name" value="HTHMERR"/>
</dbReference>
<protein>
    <submittedName>
        <fullName evidence="6">MerR family transcriptional regulator</fullName>
    </submittedName>
</protein>
<evidence type="ECO:0000259" key="5">
    <source>
        <dbReference type="PROSITE" id="PS50937"/>
    </source>
</evidence>
<feature type="domain" description="HTH merR-type" evidence="5">
    <location>
        <begin position="2"/>
        <end position="71"/>
    </location>
</feature>
<evidence type="ECO:0000256" key="1">
    <source>
        <dbReference type="ARBA" id="ARBA00022491"/>
    </source>
</evidence>
<dbReference type="RefSeq" id="WP_274271807.1">
    <property type="nucleotide sequence ID" value="NZ_CP117834.1"/>
</dbReference>
<dbReference type="PROSITE" id="PS50937">
    <property type="entry name" value="HTH_MERR_2"/>
    <property type="match status" value="1"/>
</dbReference>
<organism evidence="6 7">
    <name type="scientific">Shouchella hunanensis</name>
    <dbReference type="NCBI Taxonomy" id="766894"/>
    <lineage>
        <taxon>Bacteria</taxon>
        <taxon>Bacillati</taxon>
        <taxon>Bacillota</taxon>
        <taxon>Bacilli</taxon>
        <taxon>Bacillales</taxon>
        <taxon>Bacillaceae</taxon>
        <taxon>Shouchella</taxon>
    </lineage>
</organism>
<keyword evidence="3" id="KW-0238">DNA-binding</keyword>
<accession>A0ABY7VZB8</accession>
<dbReference type="InterPro" id="IPR000551">
    <property type="entry name" value="MerR-type_HTH_dom"/>
</dbReference>
<keyword evidence="7" id="KW-1185">Reference proteome</keyword>
<gene>
    <name evidence="6" type="ORF">PQ477_11065</name>
</gene>
<dbReference type="SUPFAM" id="SSF46955">
    <property type="entry name" value="Putative DNA-binding domain"/>
    <property type="match status" value="1"/>
</dbReference>
<evidence type="ECO:0000256" key="3">
    <source>
        <dbReference type="ARBA" id="ARBA00023125"/>
    </source>
</evidence>
<reference evidence="6 7" key="1">
    <citation type="submission" date="2023-02" db="EMBL/GenBank/DDBJ databases">
        <authorList>
            <person name="Liu G."/>
        </authorList>
    </citation>
    <scope>NUCLEOTIDE SEQUENCE [LARGE SCALE GENOMIC DNA]</scope>
    <source>
        <strain evidence="6 7">DSM 23008</strain>
    </source>
</reference>
<evidence type="ECO:0000313" key="6">
    <source>
        <dbReference type="EMBL" id="WDF02063.1"/>
    </source>
</evidence>
<dbReference type="EMBL" id="CP117834">
    <property type="protein sequence ID" value="WDF02063.1"/>
    <property type="molecule type" value="Genomic_DNA"/>
</dbReference>
<dbReference type="SMART" id="SM00422">
    <property type="entry name" value="HTH_MERR"/>
    <property type="match status" value="1"/>
</dbReference>
<keyword evidence="2" id="KW-0805">Transcription regulation</keyword>
<dbReference type="CDD" id="cd01109">
    <property type="entry name" value="HTH_YyaN"/>
    <property type="match status" value="1"/>
</dbReference>
<keyword evidence="4" id="KW-0804">Transcription</keyword>
<dbReference type="Gene3D" id="1.10.1660.10">
    <property type="match status" value="1"/>
</dbReference>
<dbReference type="PANTHER" id="PTHR30204:SF69">
    <property type="entry name" value="MERR-FAMILY TRANSCRIPTIONAL REGULATOR"/>
    <property type="match status" value="1"/>
</dbReference>
<dbReference type="Proteomes" id="UP001215143">
    <property type="component" value="Chromosome"/>
</dbReference>
<evidence type="ECO:0000256" key="2">
    <source>
        <dbReference type="ARBA" id="ARBA00023015"/>
    </source>
</evidence>
<name>A0ABY7VZB8_9BACI</name>
<evidence type="ECO:0000313" key="7">
    <source>
        <dbReference type="Proteomes" id="UP001215143"/>
    </source>
</evidence>
<evidence type="ECO:0000256" key="4">
    <source>
        <dbReference type="ARBA" id="ARBA00023163"/>
    </source>
</evidence>
<dbReference type="Pfam" id="PF13411">
    <property type="entry name" value="MerR_1"/>
    <property type="match status" value="1"/>
</dbReference>